<dbReference type="InterPro" id="IPR050832">
    <property type="entry name" value="Bact_Acetyltransf"/>
</dbReference>
<comment type="caution">
    <text evidence="4">The sequence shown here is derived from an EMBL/GenBank/DDBJ whole genome shotgun (WGS) entry which is preliminary data.</text>
</comment>
<evidence type="ECO:0000256" key="1">
    <source>
        <dbReference type="ARBA" id="ARBA00022679"/>
    </source>
</evidence>
<protein>
    <submittedName>
        <fullName evidence="4">GNAT family N-acetyltransferase</fullName>
        <ecNumber evidence="4">2.3.-.-</ecNumber>
    </submittedName>
</protein>
<keyword evidence="5" id="KW-1185">Reference proteome</keyword>
<evidence type="ECO:0000256" key="2">
    <source>
        <dbReference type="ARBA" id="ARBA00023315"/>
    </source>
</evidence>
<dbReference type="PANTHER" id="PTHR43877">
    <property type="entry name" value="AMINOALKYLPHOSPHONATE N-ACETYLTRANSFERASE-RELATED-RELATED"/>
    <property type="match status" value="1"/>
</dbReference>
<sequence>MISAIVVRPAGLADTDDVRAVGLAAWPPTYTPLTGPEYVRWALANWWSVEATARGIAAGDVLVAEVDDRIVGMAGLGEKDGVPVLWKLYVLPETQGSGVGSALMTAVFERLRGQGADRLRLEYLDGNDQAAAFYRAQGSREIGRTTDPDHPALPQDVWMEAAF</sequence>
<proteinExistence type="predicted"/>
<dbReference type="Gene3D" id="3.40.630.30">
    <property type="match status" value="1"/>
</dbReference>
<organism evidence="4 5">
    <name type="scientific">Hamadaea flava</name>
    <dbReference type="NCBI Taxonomy" id="1742688"/>
    <lineage>
        <taxon>Bacteria</taxon>
        <taxon>Bacillati</taxon>
        <taxon>Actinomycetota</taxon>
        <taxon>Actinomycetes</taxon>
        <taxon>Micromonosporales</taxon>
        <taxon>Micromonosporaceae</taxon>
        <taxon>Hamadaea</taxon>
    </lineage>
</organism>
<keyword evidence="1 4" id="KW-0808">Transferase</keyword>
<dbReference type="InterPro" id="IPR016181">
    <property type="entry name" value="Acyl_CoA_acyltransferase"/>
</dbReference>
<dbReference type="InterPro" id="IPR000182">
    <property type="entry name" value="GNAT_dom"/>
</dbReference>
<dbReference type="RefSeq" id="WP_253762529.1">
    <property type="nucleotide sequence ID" value="NZ_JAMZDZ010000001.1"/>
</dbReference>
<evidence type="ECO:0000313" key="4">
    <source>
        <dbReference type="EMBL" id="MFC4135945.1"/>
    </source>
</evidence>
<dbReference type="Pfam" id="PF00583">
    <property type="entry name" value="Acetyltransf_1"/>
    <property type="match status" value="1"/>
</dbReference>
<dbReference type="PROSITE" id="PS51186">
    <property type="entry name" value="GNAT"/>
    <property type="match status" value="1"/>
</dbReference>
<dbReference type="EC" id="2.3.-.-" evidence="4"/>
<dbReference type="Proteomes" id="UP001595816">
    <property type="component" value="Unassembled WGS sequence"/>
</dbReference>
<reference evidence="5" key="1">
    <citation type="journal article" date="2019" name="Int. J. Syst. Evol. Microbiol.">
        <title>The Global Catalogue of Microorganisms (GCM) 10K type strain sequencing project: providing services to taxonomists for standard genome sequencing and annotation.</title>
        <authorList>
            <consortium name="The Broad Institute Genomics Platform"/>
            <consortium name="The Broad Institute Genome Sequencing Center for Infectious Disease"/>
            <person name="Wu L."/>
            <person name="Ma J."/>
        </authorList>
    </citation>
    <scope>NUCLEOTIDE SEQUENCE [LARGE SCALE GENOMIC DNA]</scope>
    <source>
        <strain evidence="5">CGMCC 4.7289</strain>
    </source>
</reference>
<feature type="domain" description="N-acetyltransferase" evidence="3">
    <location>
        <begin position="5"/>
        <end position="163"/>
    </location>
</feature>
<dbReference type="CDD" id="cd04301">
    <property type="entry name" value="NAT_SF"/>
    <property type="match status" value="1"/>
</dbReference>
<name>A0ABV8LY16_9ACTN</name>
<gene>
    <name evidence="4" type="ORF">ACFOZ4_35525</name>
</gene>
<dbReference type="SUPFAM" id="SSF55729">
    <property type="entry name" value="Acyl-CoA N-acyltransferases (Nat)"/>
    <property type="match status" value="1"/>
</dbReference>
<accession>A0ABV8LY16</accession>
<dbReference type="EMBL" id="JBHSAY010000028">
    <property type="protein sequence ID" value="MFC4135945.1"/>
    <property type="molecule type" value="Genomic_DNA"/>
</dbReference>
<evidence type="ECO:0000313" key="5">
    <source>
        <dbReference type="Proteomes" id="UP001595816"/>
    </source>
</evidence>
<evidence type="ECO:0000259" key="3">
    <source>
        <dbReference type="PROSITE" id="PS51186"/>
    </source>
</evidence>
<keyword evidence="2 4" id="KW-0012">Acyltransferase</keyword>
<dbReference type="GO" id="GO:0016746">
    <property type="term" value="F:acyltransferase activity"/>
    <property type="evidence" value="ECO:0007669"/>
    <property type="project" value="UniProtKB-KW"/>
</dbReference>